<dbReference type="InterPro" id="IPR000014">
    <property type="entry name" value="PAS"/>
</dbReference>
<dbReference type="SMART" id="SM00911">
    <property type="entry name" value="HWE_HK"/>
    <property type="match status" value="1"/>
</dbReference>
<evidence type="ECO:0000256" key="2">
    <source>
        <dbReference type="ARBA" id="ARBA00012438"/>
    </source>
</evidence>
<feature type="domain" description="PAC" evidence="17">
    <location>
        <begin position="221"/>
        <end position="272"/>
    </location>
</feature>
<evidence type="ECO:0000313" key="18">
    <source>
        <dbReference type="EMBL" id="RAK53120.1"/>
    </source>
</evidence>
<proteinExistence type="predicted"/>
<organism evidence="18 19">
    <name type="scientific">Phenylobacterium soli</name>
    <dbReference type="NCBI Taxonomy" id="2170551"/>
    <lineage>
        <taxon>Bacteria</taxon>
        <taxon>Pseudomonadati</taxon>
        <taxon>Pseudomonadota</taxon>
        <taxon>Alphaproteobacteria</taxon>
        <taxon>Caulobacterales</taxon>
        <taxon>Caulobacteraceae</taxon>
        <taxon>Phenylobacterium</taxon>
    </lineage>
</organism>
<evidence type="ECO:0000259" key="16">
    <source>
        <dbReference type="PROSITE" id="PS50112"/>
    </source>
</evidence>
<evidence type="ECO:0000256" key="14">
    <source>
        <dbReference type="ARBA" id="ARBA00023026"/>
    </source>
</evidence>
<evidence type="ECO:0000256" key="15">
    <source>
        <dbReference type="ARBA" id="ARBA00023170"/>
    </source>
</evidence>
<evidence type="ECO:0000256" key="1">
    <source>
        <dbReference type="ARBA" id="ARBA00000085"/>
    </source>
</evidence>
<comment type="catalytic activity">
    <reaction evidence="1">
        <text>ATP + protein L-histidine = ADP + protein N-phospho-L-histidine.</text>
        <dbReference type="EC" id="2.7.13.3"/>
    </reaction>
</comment>
<keyword evidence="3" id="KW-0600">Photoreceptor protein</keyword>
<keyword evidence="12" id="KW-0067">ATP-binding</keyword>
<dbReference type="InterPro" id="IPR013655">
    <property type="entry name" value="PAS_fold_3"/>
</dbReference>
<dbReference type="Pfam" id="PF08447">
    <property type="entry name" value="PAS_3"/>
    <property type="match status" value="2"/>
</dbReference>
<evidence type="ECO:0000259" key="17">
    <source>
        <dbReference type="PROSITE" id="PS50113"/>
    </source>
</evidence>
<feature type="domain" description="PAS" evidence="16">
    <location>
        <begin position="145"/>
        <end position="216"/>
    </location>
</feature>
<evidence type="ECO:0000256" key="9">
    <source>
        <dbReference type="ARBA" id="ARBA00022737"/>
    </source>
</evidence>
<evidence type="ECO:0000256" key="5">
    <source>
        <dbReference type="ARBA" id="ARBA00022606"/>
    </source>
</evidence>
<dbReference type="GO" id="GO:0009881">
    <property type="term" value="F:photoreceptor activity"/>
    <property type="evidence" value="ECO:0007669"/>
    <property type="project" value="UniProtKB-KW"/>
</dbReference>
<dbReference type="SMART" id="SM00086">
    <property type="entry name" value="PAC"/>
    <property type="match status" value="2"/>
</dbReference>
<keyword evidence="19" id="KW-1185">Reference proteome</keyword>
<keyword evidence="5" id="KW-0716">Sensory transduction</keyword>
<evidence type="ECO:0000256" key="13">
    <source>
        <dbReference type="ARBA" id="ARBA00022991"/>
    </source>
</evidence>
<dbReference type="EMBL" id="QFYQ01000001">
    <property type="protein sequence ID" value="RAK53120.1"/>
    <property type="molecule type" value="Genomic_DNA"/>
</dbReference>
<evidence type="ECO:0000256" key="10">
    <source>
        <dbReference type="ARBA" id="ARBA00022741"/>
    </source>
</evidence>
<keyword evidence="4" id="KW-0597">Phosphoprotein</keyword>
<protein>
    <recommendedName>
        <fullName evidence="2">histidine kinase</fullName>
        <ecNumber evidence="2">2.7.13.3</ecNumber>
    </recommendedName>
</protein>
<dbReference type="Gene3D" id="2.10.70.100">
    <property type="match status" value="1"/>
</dbReference>
<dbReference type="InterPro" id="IPR000700">
    <property type="entry name" value="PAS-assoc_C"/>
</dbReference>
<dbReference type="Gene3D" id="3.30.565.10">
    <property type="entry name" value="Histidine kinase-like ATPase, C-terminal domain"/>
    <property type="match status" value="1"/>
</dbReference>
<dbReference type="PROSITE" id="PS50112">
    <property type="entry name" value="PAS"/>
    <property type="match status" value="1"/>
</dbReference>
<keyword evidence="9" id="KW-0677">Repeat</keyword>
<dbReference type="SUPFAM" id="SSF55785">
    <property type="entry name" value="PYP-like sensor domain (PAS domain)"/>
    <property type="match status" value="2"/>
</dbReference>
<dbReference type="PROSITE" id="PS50113">
    <property type="entry name" value="PAC"/>
    <property type="match status" value="1"/>
</dbReference>
<keyword evidence="10" id="KW-0547">Nucleotide-binding</keyword>
<dbReference type="EC" id="2.7.13.3" evidence="2"/>
<dbReference type="PANTHER" id="PTHR41523:SF8">
    <property type="entry name" value="ETHYLENE RESPONSE SENSOR PROTEIN"/>
    <property type="match status" value="1"/>
</dbReference>
<evidence type="ECO:0000256" key="3">
    <source>
        <dbReference type="ARBA" id="ARBA00022543"/>
    </source>
</evidence>
<dbReference type="GO" id="GO:0004673">
    <property type="term" value="F:protein histidine kinase activity"/>
    <property type="evidence" value="ECO:0007669"/>
    <property type="project" value="UniProtKB-EC"/>
</dbReference>
<keyword evidence="6" id="KW-0285">Flavoprotein</keyword>
<dbReference type="CDD" id="cd00130">
    <property type="entry name" value="PAS"/>
    <property type="match status" value="1"/>
</dbReference>
<gene>
    <name evidence="18" type="ORF">DJ017_00520</name>
</gene>
<keyword evidence="7" id="KW-0288">FMN</keyword>
<evidence type="ECO:0000313" key="19">
    <source>
        <dbReference type="Proteomes" id="UP000249254"/>
    </source>
</evidence>
<dbReference type="OrthoDB" id="341208at2"/>
<keyword evidence="14" id="KW-0843">Virulence</keyword>
<dbReference type="AlphaFoldDB" id="A0A328AEK5"/>
<dbReference type="GO" id="GO:0005524">
    <property type="term" value="F:ATP binding"/>
    <property type="evidence" value="ECO:0007669"/>
    <property type="project" value="UniProtKB-KW"/>
</dbReference>
<dbReference type="InterPro" id="IPR011102">
    <property type="entry name" value="Sig_transdc_His_kinase_HWE"/>
</dbReference>
<reference evidence="19" key="1">
    <citation type="submission" date="2018-05" db="EMBL/GenBank/DDBJ databases">
        <authorList>
            <person name="Li X."/>
        </authorList>
    </citation>
    <scope>NUCLEOTIDE SEQUENCE [LARGE SCALE GENOMIC DNA]</scope>
    <source>
        <strain evidence="19">LX32</strain>
    </source>
</reference>
<dbReference type="RefSeq" id="WP_111526873.1">
    <property type="nucleotide sequence ID" value="NZ_JBHRSG010000001.1"/>
</dbReference>
<keyword evidence="15" id="KW-0675">Receptor</keyword>
<evidence type="ECO:0000256" key="12">
    <source>
        <dbReference type="ARBA" id="ARBA00022840"/>
    </source>
</evidence>
<dbReference type="NCBIfam" id="TIGR00229">
    <property type="entry name" value="sensory_box"/>
    <property type="match status" value="1"/>
</dbReference>
<dbReference type="InterPro" id="IPR001610">
    <property type="entry name" value="PAC"/>
</dbReference>
<dbReference type="Pfam" id="PF07536">
    <property type="entry name" value="HWE_HK"/>
    <property type="match status" value="1"/>
</dbReference>
<accession>A0A328AEK5</accession>
<comment type="caution">
    <text evidence="18">The sequence shown here is derived from an EMBL/GenBank/DDBJ whole genome shotgun (WGS) entry which is preliminary data.</text>
</comment>
<keyword evidence="11" id="KW-0418">Kinase</keyword>
<keyword evidence="13" id="KW-0157">Chromophore</keyword>
<dbReference type="InterPro" id="IPR035965">
    <property type="entry name" value="PAS-like_dom_sf"/>
</dbReference>
<evidence type="ECO:0000256" key="6">
    <source>
        <dbReference type="ARBA" id="ARBA00022630"/>
    </source>
</evidence>
<evidence type="ECO:0000256" key="8">
    <source>
        <dbReference type="ARBA" id="ARBA00022679"/>
    </source>
</evidence>
<dbReference type="Proteomes" id="UP000249254">
    <property type="component" value="Unassembled WGS sequence"/>
</dbReference>
<evidence type="ECO:0000256" key="11">
    <source>
        <dbReference type="ARBA" id="ARBA00022777"/>
    </source>
</evidence>
<dbReference type="PANTHER" id="PTHR41523">
    <property type="entry name" value="TWO-COMPONENT SYSTEM SENSOR PROTEIN"/>
    <property type="match status" value="1"/>
</dbReference>
<name>A0A328AEK5_9CAUL</name>
<dbReference type="Gene3D" id="3.30.450.20">
    <property type="entry name" value="PAS domain"/>
    <property type="match status" value="2"/>
</dbReference>
<evidence type="ECO:0000256" key="4">
    <source>
        <dbReference type="ARBA" id="ARBA00022553"/>
    </source>
</evidence>
<sequence>MTDQRNESGAQDLPAFGQMAEALGLGMAYQILVAPDRAGRRFTYVSDNCLALNGITAEAALADPAALYGQILPEERAAFAAAEAAALDDDGRFEVEVRMRLPSGEVRWRRIASAGRRLADGSTVWDGLLTDITEAKQTALQVEEQRWRLEVAVESAGLGFWQWDPRTNALTWSERNKTLFGLPPEAPITIDIYLAMIHPDDLARCVETYRSVRDRPEGGDFVLEYRAVAPNGQLRWISTHGRVITDAQGPALVVGTTLDITDRHEAEERRNLVMGELAHRAKNGLQVMMAIVTETARSAETVKGFEKVLMARLEAMAQSQELVTAAGGRPVHLNDLAARALKPFGLTHFDIEPAIADLMVQGDVAAGLALLLHEMATNAVKYGALSRPGGRISLRPGRAGPGMAALHWKERGGPRVEPTNRRGFGSRLLQAALRQQGGKVEPLFEPDGFAARMEFRVTR</sequence>
<dbReference type="InterPro" id="IPR036890">
    <property type="entry name" value="HATPase_C_sf"/>
</dbReference>
<keyword evidence="8" id="KW-0808">Transferase</keyword>
<evidence type="ECO:0000256" key="7">
    <source>
        <dbReference type="ARBA" id="ARBA00022643"/>
    </source>
</evidence>